<dbReference type="GeneID" id="19487513"/>
<organism evidence="2 3">
    <name type="scientific">Mycobacterium phage MosMoris</name>
    <dbReference type="NCBI Taxonomy" id="1471542"/>
    <lineage>
        <taxon>Viruses</taxon>
        <taxon>Duplodnaviria</taxon>
        <taxon>Heunggongvirae</taxon>
        <taxon>Uroviricota</taxon>
        <taxon>Caudoviricetes</taxon>
        <taxon>Marvinvirus</taxon>
        <taxon>Marvinvirus mosmoris</taxon>
    </lineage>
</organism>
<proteinExistence type="predicted"/>
<protein>
    <submittedName>
        <fullName evidence="2">Uncharacterized protein</fullName>
    </submittedName>
</protein>
<keyword evidence="1" id="KW-0472">Membrane</keyword>
<sequence>MRAALVAPATRATPRPTGSVGPMRDALILTVIFAAFFTAGVLWEKWM</sequence>
<keyword evidence="3" id="KW-1185">Reference proteome</keyword>
<dbReference type="EMBL" id="KJ538721">
    <property type="protein sequence ID" value="AHY84149.1"/>
    <property type="molecule type" value="Genomic_DNA"/>
</dbReference>
<dbReference type="KEGG" id="vg:19487513"/>
<evidence type="ECO:0000256" key="1">
    <source>
        <dbReference type="SAM" id="Phobius"/>
    </source>
</evidence>
<evidence type="ECO:0000313" key="3">
    <source>
        <dbReference type="Proteomes" id="UP000024435"/>
    </source>
</evidence>
<reference evidence="2 3" key="1">
    <citation type="submission" date="2014-03" db="EMBL/GenBank/DDBJ databases">
        <authorList>
            <person name="Bragg J."/>
            <person name="Dehn A."/>
            <person name="Hefner M."/>
            <person name="McHugh D."/>
            <person name="Petersen P."/>
            <person name="Zeba F."/>
            <person name="Zegers G.P."/>
            <person name="Page S.T."/>
            <person name="Bradley K.W."/>
            <person name="Clarke D.Q."/>
            <person name="Lewis M.F."/>
            <person name="Barker L.P."/>
            <person name="Bailey C."/>
            <person name="Asai D.J."/>
            <person name="Garber M.L."/>
            <person name="Bowman C.A."/>
            <person name="Russell D.A."/>
            <person name="Pope W.H."/>
            <person name="Jacobs-Sera D."/>
            <person name="Hendrix R.W."/>
            <person name="Hatfull G.F."/>
        </authorList>
    </citation>
    <scope>NUCLEOTIDE SEQUENCE [LARGE SCALE GENOMIC DNA]</scope>
</reference>
<accession>A0A023ZX25</accession>
<keyword evidence="1" id="KW-0812">Transmembrane</keyword>
<dbReference type="RefSeq" id="YP_009031585.1">
    <property type="nucleotide sequence ID" value="NC_024138.1"/>
</dbReference>
<dbReference type="Proteomes" id="UP000024435">
    <property type="component" value="Segment"/>
</dbReference>
<evidence type="ECO:0000313" key="2">
    <source>
        <dbReference type="EMBL" id="AHY84149.1"/>
    </source>
</evidence>
<feature type="transmembrane region" description="Helical" evidence="1">
    <location>
        <begin position="26"/>
        <end position="43"/>
    </location>
</feature>
<name>A0A023ZX25_9CAUD</name>
<keyword evidence="1" id="KW-1133">Transmembrane helix</keyword>
<gene>
    <name evidence="2" type="primary">75</name>
    <name evidence="2" type="ORF">PBI_MOSMORIS_75</name>
</gene>